<dbReference type="OrthoDB" id="9805801at2"/>
<keyword evidence="3" id="KW-0645">Protease</keyword>
<dbReference type="Pfam" id="PF02517">
    <property type="entry name" value="Rce1-like"/>
    <property type="match status" value="1"/>
</dbReference>
<dbReference type="GO" id="GO:0080120">
    <property type="term" value="P:CAAX-box protein maturation"/>
    <property type="evidence" value="ECO:0007669"/>
    <property type="project" value="UniProtKB-ARBA"/>
</dbReference>
<keyword evidence="1" id="KW-1133">Transmembrane helix</keyword>
<dbReference type="AlphaFoldDB" id="A0A1Y5SKW4"/>
<evidence type="ECO:0000313" key="4">
    <source>
        <dbReference type="Proteomes" id="UP000193409"/>
    </source>
</evidence>
<keyword evidence="1" id="KW-0812">Transmembrane</keyword>
<accession>A0A1Y5SKW4</accession>
<dbReference type="GO" id="GO:0004175">
    <property type="term" value="F:endopeptidase activity"/>
    <property type="evidence" value="ECO:0007669"/>
    <property type="project" value="UniProtKB-ARBA"/>
</dbReference>
<dbReference type="Proteomes" id="UP000193409">
    <property type="component" value="Unassembled WGS sequence"/>
</dbReference>
<feature type="domain" description="CAAX prenyl protease 2/Lysostaphin resistance protein A-like" evidence="2">
    <location>
        <begin position="114"/>
        <end position="202"/>
    </location>
</feature>
<evidence type="ECO:0000313" key="3">
    <source>
        <dbReference type="EMBL" id="SLN43135.1"/>
    </source>
</evidence>
<dbReference type="GO" id="GO:0006508">
    <property type="term" value="P:proteolysis"/>
    <property type="evidence" value="ECO:0007669"/>
    <property type="project" value="UniProtKB-KW"/>
</dbReference>
<feature type="transmembrane region" description="Helical" evidence="1">
    <location>
        <begin position="74"/>
        <end position="93"/>
    </location>
</feature>
<keyword evidence="3" id="KW-0378">Hydrolase</keyword>
<gene>
    <name evidence="3" type="ORF">PSA7680_02155</name>
</gene>
<feature type="transmembrane region" description="Helical" evidence="1">
    <location>
        <begin position="192"/>
        <end position="216"/>
    </location>
</feature>
<sequence>MSMTADNRRHVPGMLRLKAEFLAFFVLGPVAIAVFMPPDLLFPMLFLIMVLGLLLLHVTPGFQWRRLKESWGGVAWRYVWGMGLLTALVSYLVMRLLAPEQLFGLFDRVPWYFFLILIPGYTLLSALPQEIVFRVLFFRRYREILPKGRAALYLNGAIFSLAHLMYWSVTVCVLTFFAGVLFAWAYKEKHSLGLAVAMHAVAGCVLFLFGMGAFFYSGNVVRPF</sequence>
<proteinExistence type="predicted"/>
<feature type="transmembrane region" description="Helical" evidence="1">
    <location>
        <begin position="158"/>
        <end position="186"/>
    </location>
</feature>
<name>A0A1Y5SKW4_9RHOB</name>
<keyword evidence="1" id="KW-0472">Membrane</keyword>
<evidence type="ECO:0000256" key="1">
    <source>
        <dbReference type="SAM" id="Phobius"/>
    </source>
</evidence>
<dbReference type="InterPro" id="IPR003675">
    <property type="entry name" value="Rce1/LyrA-like_dom"/>
</dbReference>
<feature type="transmembrane region" description="Helical" evidence="1">
    <location>
        <begin position="21"/>
        <end position="38"/>
    </location>
</feature>
<organism evidence="3 4">
    <name type="scientific">Pseudoruegeria aquimaris</name>
    <dbReference type="NCBI Taxonomy" id="393663"/>
    <lineage>
        <taxon>Bacteria</taxon>
        <taxon>Pseudomonadati</taxon>
        <taxon>Pseudomonadota</taxon>
        <taxon>Alphaproteobacteria</taxon>
        <taxon>Rhodobacterales</taxon>
        <taxon>Roseobacteraceae</taxon>
        <taxon>Pseudoruegeria</taxon>
    </lineage>
</organism>
<protein>
    <submittedName>
        <fullName evidence="3">CAAX amino terminal protease self-immunity</fullName>
    </submittedName>
</protein>
<dbReference type="EMBL" id="FWFQ01000014">
    <property type="protein sequence ID" value="SLN43135.1"/>
    <property type="molecule type" value="Genomic_DNA"/>
</dbReference>
<reference evidence="3 4" key="1">
    <citation type="submission" date="2017-03" db="EMBL/GenBank/DDBJ databases">
        <authorList>
            <person name="Afonso C.L."/>
            <person name="Miller P.J."/>
            <person name="Scott M.A."/>
            <person name="Spackman E."/>
            <person name="Goraichik I."/>
            <person name="Dimitrov K.M."/>
            <person name="Suarez D.L."/>
            <person name="Swayne D.E."/>
        </authorList>
    </citation>
    <scope>NUCLEOTIDE SEQUENCE [LARGE SCALE GENOMIC DNA]</scope>
    <source>
        <strain evidence="3 4">CECT 7680</strain>
    </source>
</reference>
<evidence type="ECO:0000259" key="2">
    <source>
        <dbReference type="Pfam" id="PF02517"/>
    </source>
</evidence>
<feature type="transmembrane region" description="Helical" evidence="1">
    <location>
        <begin position="113"/>
        <end position="137"/>
    </location>
</feature>
<feature type="transmembrane region" description="Helical" evidence="1">
    <location>
        <begin position="44"/>
        <end position="62"/>
    </location>
</feature>
<keyword evidence="4" id="KW-1185">Reference proteome</keyword>
<dbReference type="RefSeq" id="WP_085868709.1">
    <property type="nucleotide sequence ID" value="NZ_FWFQ01000014.1"/>
</dbReference>